<dbReference type="EC" id="2.5.1.-" evidence="7"/>
<feature type="transmembrane region" description="Helical" evidence="6">
    <location>
        <begin position="239"/>
        <end position="261"/>
    </location>
</feature>
<feature type="transmembrane region" description="Helical" evidence="6">
    <location>
        <begin position="196"/>
        <end position="218"/>
    </location>
</feature>
<keyword evidence="2 7" id="KW-0808">Transferase</keyword>
<feature type="transmembrane region" description="Helical" evidence="6">
    <location>
        <begin position="173"/>
        <end position="190"/>
    </location>
</feature>
<dbReference type="Pfam" id="PF01040">
    <property type="entry name" value="UbiA"/>
    <property type="match status" value="1"/>
</dbReference>
<dbReference type="PANTHER" id="PTHR13929">
    <property type="entry name" value="1,4-DIHYDROXY-2-NAPHTHOATE OCTAPRENYLTRANSFERASE"/>
    <property type="match status" value="1"/>
</dbReference>
<dbReference type="Proteomes" id="UP000575985">
    <property type="component" value="Unassembled WGS sequence"/>
</dbReference>
<dbReference type="PANTHER" id="PTHR13929:SF0">
    <property type="entry name" value="UBIA PRENYLTRANSFERASE DOMAIN-CONTAINING PROTEIN 1"/>
    <property type="match status" value="1"/>
</dbReference>
<dbReference type="GO" id="GO:0016020">
    <property type="term" value="C:membrane"/>
    <property type="evidence" value="ECO:0007669"/>
    <property type="project" value="UniProtKB-SubCell"/>
</dbReference>
<comment type="subcellular location">
    <subcellularLocation>
        <location evidence="1">Membrane</location>
        <topology evidence="1">Multi-pass membrane protein</topology>
    </subcellularLocation>
</comment>
<dbReference type="EC" id="2.5.1.74" evidence="7"/>
<evidence type="ECO:0000313" key="8">
    <source>
        <dbReference type="Proteomes" id="UP000575985"/>
    </source>
</evidence>
<dbReference type="GO" id="GO:0009234">
    <property type="term" value="P:menaquinone biosynthetic process"/>
    <property type="evidence" value="ECO:0007669"/>
    <property type="project" value="TreeGrafter"/>
</dbReference>
<feature type="transmembrane region" description="Helical" evidence="6">
    <location>
        <begin position="267"/>
        <end position="288"/>
    </location>
</feature>
<evidence type="ECO:0000256" key="5">
    <source>
        <dbReference type="ARBA" id="ARBA00023136"/>
    </source>
</evidence>
<dbReference type="GO" id="GO:0042371">
    <property type="term" value="P:vitamin K biosynthetic process"/>
    <property type="evidence" value="ECO:0007669"/>
    <property type="project" value="TreeGrafter"/>
</dbReference>
<feature type="transmembrane region" description="Helical" evidence="6">
    <location>
        <begin position="144"/>
        <end position="161"/>
    </location>
</feature>
<feature type="transmembrane region" description="Helical" evidence="6">
    <location>
        <begin position="119"/>
        <end position="138"/>
    </location>
</feature>
<name>A0A853BS40_9ACTN</name>
<dbReference type="EMBL" id="JACCFO010000001">
    <property type="protein sequence ID" value="NYI97694.1"/>
    <property type="molecule type" value="Genomic_DNA"/>
</dbReference>
<evidence type="ECO:0000256" key="1">
    <source>
        <dbReference type="ARBA" id="ARBA00004141"/>
    </source>
</evidence>
<keyword evidence="3 6" id="KW-0812">Transmembrane</keyword>
<evidence type="ECO:0000256" key="3">
    <source>
        <dbReference type="ARBA" id="ARBA00022692"/>
    </source>
</evidence>
<dbReference type="AlphaFoldDB" id="A0A853BS40"/>
<evidence type="ECO:0000256" key="4">
    <source>
        <dbReference type="ARBA" id="ARBA00022989"/>
    </source>
</evidence>
<evidence type="ECO:0000313" key="7">
    <source>
        <dbReference type="EMBL" id="NYI97694.1"/>
    </source>
</evidence>
<keyword evidence="8" id="KW-1185">Reference proteome</keyword>
<protein>
    <submittedName>
        <fullName evidence="7">1,4-dihydroxy-2-naphthoate octaprenyltransferase</fullName>
        <ecNumber evidence="7">2.5.1.-</ecNumber>
        <ecNumber evidence="7">2.5.1.74</ecNumber>
    </submittedName>
</protein>
<feature type="transmembrane region" description="Helical" evidence="6">
    <location>
        <begin position="308"/>
        <end position="327"/>
    </location>
</feature>
<gene>
    <name evidence="7" type="ORF">HNR12_003971</name>
</gene>
<evidence type="ECO:0000256" key="6">
    <source>
        <dbReference type="SAM" id="Phobius"/>
    </source>
</evidence>
<dbReference type="GO" id="GO:0046428">
    <property type="term" value="F:1,4-dihydroxy-2-naphthoate polyprenyltransferase activity"/>
    <property type="evidence" value="ECO:0007669"/>
    <property type="project" value="UniProtKB-EC"/>
</dbReference>
<accession>A0A853BS40</accession>
<dbReference type="InterPro" id="IPR000537">
    <property type="entry name" value="UbiA_prenyltransferase"/>
</dbReference>
<dbReference type="InterPro" id="IPR026046">
    <property type="entry name" value="UBIAD1"/>
</dbReference>
<feature type="transmembrane region" description="Helical" evidence="6">
    <location>
        <begin position="56"/>
        <end position="77"/>
    </location>
</feature>
<dbReference type="CDD" id="cd13956">
    <property type="entry name" value="PT_UbiA"/>
    <property type="match status" value="1"/>
</dbReference>
<evidence type="ECO:0000256" key="2">
    <source>
        <dbReference type="ARBA" id="ARBA00022679"/>
    </source>
</evidence>
<keyword evidence="4 6" id="KW-1133">Transmembrane helix</keyword>
<organism evidence="7 8">
    <name type="scientific">Streptomonospora nanhaiensis</name>
    <dbReference type="NCBI Taxonomy" id="1323731"/>
    <lineage>
        <taxon>Bacteria</taxon>
        <taxon>Bacillati</taxon>
        <taxon>Actinomycetota</taxon>
        <taxon>Actinomycetes</taxon>
        <taxon>Streptosporangiales</taxon>
        <taxon>Nocardiopsidaceae</taxon>
        <taxon>Streptomonospora</taxon>
    </lineage>
</organism>
<keyword evidence="5 6" id="KW-0472">Membrane</keyword>
<reference evidence="7 8" key="1">
    <citation type="submission" date="2020-07" db="EMBL/GenBank/DDBJ databases">
        <title>Sequencing the genomes of 1000 actinobacteria strains.</title>
        <authorList>
            <person name="Klenk H.-P."/>
        </authorList>
    </citation>
    <scope>NUCLEOTIDE SEQUENCE [LARGE SCALE GENOMIC DNA]</scope>
    <source>
        <strain evidence="7 8">DSM 45927</strain>
    </source>
</reference>
<dbReference type="RefSeq" id="WP_179768997.1">
    <property type="nucleotide sequence ID" value="NZ_JACCFO010000001.1"/>
</dbReference>
<sequence length="328" mass="33858">MAHDSPPAPAPAPRPTGLAKAAAYARLAKLDIIDYYLGLVLAWTLLAPAARFEPAVWAALVLLLVGEVCMVAAMTSFDDVTGLRDGSDAANYGPDAPRRKLARKPLIAGTLTEREAVRLGTAAAVAAALLWASAVWAAPHQPPWAAAGLALCLFFAVQYSWGLKISYRGGQEVFLVALGVGLLVAPYGLLSGTVHAFAVVQGVLFGLGPLLFGVYSNTNDIPGDARVGRRTVAVLASPRGNAAFVGAVSAAEALIIVGAAASGIAPWWFPLAMAPVIALRALQFTIGFLRHDILRARNLGIRVHRVSVALLAAVNLAAPLVGGAGAAA</sequence>
<proteinExistence type="predicted"/>
<comment type="caution">
    <text evidence="7">The sequence shown here is derived from an EMBL/GenBank/DDBJ whole genome shotgun (WGS) entry which is preliminary data.</text>
</comment>